<feature type="transmembrane region" description="Helical" evidence="1">
    <location>
        <begin position="177"/>
        <end position="194"/>
    </location>
</feature>
<feature type="transmembrane region" description="Helical" evidence="1">
    <location>
        <begin position="131"/>
        <end position="156"/>
    </location>
</feature>
<evidence type="ECO:0000256" key="1">
    <source>
        <dbReference type="SAM" id="Phobius"/>
    </source>
</evidence>
<feature type="transmembrane region" description="Helical" evidence="1">
    <location>
        <begin position="92"/>
        <end position="119"/>
    </location>
</feature>
<feature type="transmembrane region" description="Helical" evidence="1">
    <location>
        <begin position="274"/>
        <end position="297"/>
    </location>
</feature>
<gene>
    <name evidence="2" type="ORF">J8273_8346</name>
</gene>
<name>A0A8J6BUF7_9EUKA</name>
<feature type="transmembrane region" description="Helical" evidence="1">
    <location>
        <begin position="59"/>
        <end position="80"/>
    </location>
</feature>
<feature type="transmembrane region" description="Helical" evidence="1">
    <location>
        <begin position="346"/>
        <end position="372"/>
    </location>
</feature>
<dbReference type="EMBL" id="JAHDYR010000066">
    <property type="protein sequence ID" value="KAG9390306.1"/>
    <property type="molecule type" value="Genomic_DNA"/>
</dbReference>
<sequence>MRLVPWKAKYHSKSSNEGSYAYDVSVIFILFQSFQLTTVIRTILWLFSGKTQLDFSISAKMYLVFGGIALIEFLLTSAVIDARTYRYNRFVVAGLLMAIMALALLSFGLDLWYCILAMARAIHTGQHVSAIAALVETCLWLLVYGAPIVGAPVLAYRVVTRRPAPYMWSAPYSTRHCVSMGALSALLALTMAQLSFDPGFTVIPDVIALAVSFAGIVLAVATPVGLGLVPNLGVGRLIPTCLQLTRTELLLVAGTIAMLCTFFVRWLADALGLPKLGIVVVFIQAIANITVTGVAFAMGATQFPSQLQPVVLTVLAAGTTAIQPLANTTYWSVFAVAPFHVPVYSSVLVLTITRAGVIALMPGALVVVLLLLNDSVDAEAAAQFDEGCSILELNRQEVNSYLVENSVLVPESETRHKQVTVLVTAFIALFTSALAFSAFRLIINHWAGLWWGAVVECSPGDTACRQSNLASAHRYIIFGETVDELIVAASIVVLMYLPFVMMRLGQAGIGAVSLAISMVPPVGIVIATLLHRAGSGYMKRTSLSTAEASNYVFETIMLIGAASVIRDLNKDSLAPSIFALAVVHAGLIGGEFLFDFAVTTGRTSVIFIMVVGLGVFRAIGASLMLLHPFFYIGRCGYGSASFRVRRLVPTLGLRTARRLLQRPAHNDEFDLL</sequence>
<feature type="transmembrane region" description="Helical" evidence="1">
    <location>
        <begin position="249"/>
        <end position="268"/>
    </location>
</feature>
<feature type="transmembrane region" description="Helical" evidence="1">
    <location>
        <begin position="309"/>
        <end position="326"/>
    </location>
</feature>
<feature type="transmembrane region" description="Helical" evidence="1">
    <location>
        <begin position="206"/>
        <end position="229"/>
    </location>
</feature>
<feature type="transmembrane region" description="Helical" evidence="1">
    <location>
        <begin position="475"/>
        <end position="497"/>
    </location>
</feature>
<feature type="transmembrane region" description="Helical" evidence="1">
    <location>
        <begin position="419"/>
        <end position="443"/>
    </location>
</feature>
<dbReference type="Proteomes" id="UP000717585">
    <property type="component" value="Unassembled WGS sequence"/>
</dbReference>
<evidence type="ECO:0000313" key="3">
    <source>
        <dbReference type="Proteomes" id="UP000717585"/>
    </source>
</evidence>
<keyword evidence="1" id="KW-0812">Transmembrane</keyword>
<feature type="transmembrane region" description="Helical" evidence="1">
    <location>
        <begin position="604"/>
        <end position="626"/>
    </location>
</feature>
<feature type="transmembrane region" description="Helical" evidence="1">
    <location>
        <begin position="20"/>
        <end position="47"/>
    </location>
</feature>
<feature type="transmembrane region" description="Helical" evidence="1">
    <location>
        <begin position="548"/>
        <end position="565"/>
    </location>
</feature>
<feature type="transmembrane region" description="Helical" evidence="1">
    <location>
        <begin position="509"/>
        <end position="528"/>
    </location>
</feature>
<keyword evidence="3" id="KW-1185">Reference proteome</keyword>
<proteinExistence type="predicted"/>
<organism evidence="2 3">
    <name type="scientific">Carpediemonas membranifera</name>
    <dbReference type="NCBI Taxonomy" id="201153"/>
    <lineage>
        <taxon>Eukaryota</taxon>
        <taxon>Metamonada</taxon>
        <taxon>Carpediemonas-like organisms</taxon>
        <taxon>Carpediemonas</taxon>
    </lineage>
</organism>
<accession>A0A8J6BUF7</accession>
<keyword evidence="1" id="KW-0472">Membrane</keyword>
<comment type="caution">
    <text evidence="2">The sequence shown here is derived from an EMBL/GenBank/DDBJ whole genome shotgun (WGS) entry which is preliminary data.</text>
</comment>
<evidence type="ECO:0000313" key="2">
    <source>
        <dbReference type="EMBL" id="KAG9390306.1"/>
    </source>
</evidence>
<keyword evidence="1" id="KW-1133">Transmembrane helix</keyword>
<protein>
    <submittedName>
        <fullName evidence="2">Uncharacterized protein</fullName>
    </submittedName>
</protein>
<reference evidence="2" key="1">
    <citation type="submission" date="2021-05" db="EMBL/GenBank/DDBJ databases">
        <title>A free-living protist that lacks canonical eukaryotic 1 DNA replication and segregation systems.</title>
        <authorList>
            <person name="Salas-Leiva D.E."/>
            <person name="Tromer E.C."/>
            <person name="Curtis B.A."/>
            <person name="Jerlstrom-Hultqvist J."/>
            <person name="Kolisko M."/>
            <person name="Yi Z."/>
            <person name="Salas-Leiva J.S."/>
            <person name="Gallot-Lavallee L."/>
            <person name="Kops G.J.P.L."/>
            <person name="Archibald J.M."/>
            <person name="Simpson A.G.B."/>
            <person name="Roger A.J."/>
        </authorList>
    </citation>
    <scope>NUCLEOTIDE SEQUENCE</scope>
    <source>
        <strain evidence="2">BICM</strain>
    </source>
</reference>
<dbReference type="AlphaFoldDB" id="A0A8J6BUF7"/>
<feature type="transmembrane region" description="Helical" evidence="1">
    <location>
        <begin position="577"/>
        <end position="598"/>
    </location>
</feature>